<accession>A0A4Y7K6W1</accession>
<dbReference type="PANTHER" id="PTHR45957:SF1">
    <property type="entry name" value="ANAPHASE-PROMOTING COMPLEX SUBUNIT 2"/>
    <property type="match status" value="1"/>
</dbReference>
<evidence type="ECO:0000313" key="1">
    <source>
        <dbReference type="EMBL" id="RZC68566.1"/>
    </source>
</evidence>
<keyword evidence="2" id="KW-1185">Reference proteome</keyword>
<gene>
    <name evidence="1" type="ORF">C5167_031775</name>
</gene>
<evidence type="ECO:0000313" key="2">
    <source>
        <dbReference type="Proteomes" id="UP000316621"/>
    </source>
</evidence>
<dbReference type="InterPro" id="IPR044554">
    <property type="entry name" value="ANAPC2"/>
</dbReference>
<dbReference type="GO" id="GO:0070979">
    <property type="term" value="P:protein K11-linked ubiquitination"/>
    <property type="evidence" value="ECO:0007669"/>
    <property type="project" value="TreeGrafter"/>
</dbReference>
<proteinExistence type="predicted"/>
<dbReference type="STRING" id="3469.A0A4Y7K6W1"/>
<dbReference type="PANTHER" id="PTHR45957">
    <property type="entry name" value="ANAPHASE-PROMOTING COMPLEX SUBUNIT 2"/>
    <property type="match status" value="1"/>
</dbReference>
<dbReference type="Gramene" id="RZC68566">
    <property type="protein sequence ID" value="RZC68566"/>
    <property type="gene ID" value="C5167_031775"/>
</dbReference>
<dbReference type="Proteomes" id="UP000316621">
    <property type="component" value="Chromosome 7"/>
</dbReference>
<dbReference type="AlphaFoldDB" id="A0A4Y7K6W1"/>
<sequence length="145" mass="16446">MWHKRYKCTLYCIILAHQDHWICETGTGETGVGQFKVPPLHDVIIMQFQDQQTSWTSKNLAAANGVPVDTFNRRFNFCSADIAKEAHGILSELLLDFDNHIFTFVDGASKNDANNANYEEAADEDGERFMASVEEQILKEMNVCI</sequence>
<protein>
    <submittedName>
        <fullName evidence="1">Uncharacterized protein</fullName>
    </submittedName>
</protein>
<reference evidence="1 2" key="1">
    <citation type="journal article" date="2018" name="Science">
        <title>The opium poppy genome and morphinan production.</title>
        <authorList>
            <person name="Guo L."/>
            <person name="Winzer T."/>
            <person name="Yang X."/>
            <person name="Li Y."/>
            <person name="Ning Z."/>
            <person name="He Z."/>
            <person name="Teodor R."/>
            <person name="Lu Y."/>
            <person name="Bowser T.A."/>
            <person name="Graham I.A."/>
            <person name="Ye K."/>
        </authorList>
    </citation>
    <scope>NUCLEOTIDE SEQUENCE [LARGE SCALE GENOMIC DNA]</scope>
    <source>
        <strain evidence="2">cv. HN1</strain>
        <tissue evidence="1">Leaves</tissue>
    </source>
</reference>
<dbReference type="GO" id="GO:0005680">
    <property type="term" value="C:anaphase-promoting complex"/>
    <property type="evidence" value="ECO:0007669"/>
    <property type="project" value="TreeGrafter"/>
</dbReference>
<organism evidence="1 2">
    <name type="scientific">Papaver somniferum</name>
    <name type="common">Opium poppy</name>
    <dbReference type="NCBI Taxonomy" id="3469"/>
    <lineage>
        <taxon>Eukaryota</taxon>
        <taxon>Viridiplantae</taxon>
        <taxon>Streptophyta</taxon>
        <taxon>Embryophyta</taxon>
        <taxon>Tracheophyta</taxon>
        <taxon>Spermatophyta</taxon>
        <taxon>Magnoliopsida</taxon>
        <taxon>Ranunculales</taxon>
        <taxon>Papaveraceae</taxon>
        <taxon>Papaveroideae</taxon>
        <taxon>Papaver</taxon>
    </lineage>
</organism>
<name>A0A4Y7K6W1_PAPSO</name>
<dbReference type="EMBL" id="CM010721">
    <property type="protein sequence ID" value="RZC68566.1"/>
    <property type="molecule type" value="Genomic_DNA"/>
</dbReference>
<dbReference type="GO" id="GO:0007091">
    <property type="term" value="P:metaphase/anaphase transition of mitotic cell cycle"/>
    <property type="evidence" value="ECO:0007669"/>
    <property type="project" value="TreeGrafter"/>
</dbReference>